<evidence type="ECO:0000313" key="4">
    <source>
        <dbReference type="Proteomes" id="UP000557217"/>
    </source>
</evidence>
<protein>
    <submittedName>
        <fullName evidence="3">Uncharacterized protein</fullName>
    </submittedName>
</protein>
<keyword evidence="2" id="KW-0812">Transmembrane</keyword>
<comment type="caution">
    <text evidence="3">The sequence shown here is derived from an EMBL/GenBank/DDBJ whole genome shotgun (WGS) entry which is preliminary data.</text>
</comment>
<keyword evidence="4" id="KW-1185">Reference proteome</keyword>
<dbReference type="EMBL" id="JACHGZ010000009">
    <property type="protein sequence ID" value="MBB5148755.1"/>
    <property type="molecule type" value="Genomic_DNA"/>
</dbReference>
<dbReference type="RefSeq" id="WP_016837835.1">
    <property type="nucleotide sequence ID" value="NZ_AP018335.1"/>
</dbReference>
<evidence type="ECO:0000256" key="1">
    <source>
        <dbReference type="SAM" id="Coils"/>
    </source>
</evidence>
<reference evidence="3 4" key="1">
    <citation type="submission" date="2020-08" db="EMBL/GenBank/DDBJ databases">
        <title>Genomic Encyclopedia of Type Strains, Phase IV (KMG-IV): sequencing the most valuable type-strain genomes for metagenomic binning, comparative biology and taxonomic classification.</title>
        <authorList>
            <person name="Goeker M."/>
        </authorList>
    </citation>
    <scope>NUCLEOTIDE SEQUENCE [LARGE SCALE GENOMIC DNA]</scope>
    <source>
        <strain evidence="3 4">DSM 10633</strain>
    </source>
</reference>
<keyword evidence="1" id="KW-0175">Coiled coil</keyword>
<evidence type="ECO:0000313" key="3">
    <source>
        <dbReference type="EMBL" id="MBB5148755.1"/>
    </source>
</evidence>
<proteinExistence type="predicted"/>
<gene>
    <name evidence="3" type="ORF">HNR36_001141</name>
</gene>
<name>A0A840PK12_URETH</name>
<evidence type="ECO:0000256" key="2">
    <source>
        <dbReference type="SAM" id="Phobius"/>
    </source>
</evidence>
<keyword evidence="2" id="KW-1133">Transmembrane helix</keyword>
<organism evidence="3 4">
    <name type="scientific">Ureibacillus thermosphaericus</name>
    <dbReference type="NCBI Taxonomy" id="51173"/>
    <lineage>
        <taxon>Bacteria</taxon>
        <taxon>Bacillati</taxon>
        <taxon>Bacillota</taxon>
        <taxon>Bacilli</taxon>
        <taxon>Bacillales</taxon>
        <taxon>Caryophanaceae</taxon>
        <taxon>Ureibacillus</taxon>
    </lineage>
</organism>
<sequence length="166" mass="19908">MKKWLFIILIGIFLLIIFFPGYFTDYSQSKEFEALYETLDDKFFPLVDCISDHLSKSEEKMNQLQFTTFYVLEGGMEENLEMQQKIVELKSELMNFNVQYPDTIALKENVIQQLNVLKKLLEKMYNAPPNLDVMNFQMFQNEYEKDIEIQSQLLEKMDYILEKNYE</sequence>
<dbReference type="AlphaFoldDB" id="A0A840PK12"/>
<accession>A0A840PK12</accession>
<feature type="coiled-coil region" evidence="1">
    <location>
        <begin position="72"/>
        <end position="127"/>
    </location>
</feature>
<dbReference type="Proteomes" id="UP000557217">
    <property type="component" value="Unassembled WGS sequence"/>
</dbReference>
<feature type="transmembrane region" description="Helical" evidence="2">
    <location>
        <begin position="5"/>
        <end position="23"/>
    </location>
</feature>
<keyword evidence="2" id="KW-0472">Membrane</keyword>